<dbReference type="NCBIfam" id="TIGR04057">
    <property type="entry name" value="SusC_RagA_signa"/>
    <property type="match status" value="1"/>
</dbReference>
<dbReference type="Gene3D" id="2.170.130.10">
    <property type="entry name" value="TonB-dependent receptor, plug domain"/>
    <property type="match status" value="1"/>
</dbReference>
<dbReference type="Gene3D" id="2.60.40.1120">
    <property type="entry name" value="Carboxypeptidase-like, regulatory domain"/>
    <property type="match status" value="1"/>
</dbReference>
<keyword evidence="5 7" id="KW-0472">Membrane</keyword>
<keyword evidence="3 7" id="KW-1134">Transmembrane beta strand</keyword>
<evidence type="ECO:0000256" key="7">
    <source>
        <dbReference type="PROSITE-ProRule" id="PRU01360"/>
    </source>
</evidence>
<dbReference type="SUPFAM" id="SSF56935">
    <property type="entry name" value="Porins"/>
    <property type="match status" value="1"/>
</dbReference>
<dbReference type="PROSITE" id="PS52016">
    <property type="entry name" value="TONB_DEPENDENT_REC_3"/>
    <property type="match status" value="1"/>
</dbReference>
<proteinExistence type="inferred from homology"/>
<reference evidence="9 10" key="1">
    <citation type="submission" date="2019-07" db="EMBL/GenBank/DDBJ databases">
        <title>Flavobacterium sp. nov., isolated from glacier ice.</title>
        <authorList>
            <person name="Liu Q."/>
            <person name="Xin Y.-H."/>
        </authorList>
    </citation>
    <scope>NUCLEOTIDE SEQUENCE [LARGE SCALE GENOMIC DNA]</scope>
    <source>
        <strain evidence="9 10">ZT4R6</strain>
    </source>
</reference>
<dbReference type="AlphaFoldDB" id="A0A552UUW1"/>
<keyword evidence="10" id="KW-1185">Reference proteome</keyword>
<comment type="subcellular location">
    <subcellularLocation>
        <location evidence="1 7">Cell outer membrane</location>
        <topology evidence="1 7">Multi-pass membrane protein</topology>
    </subcellularLocation>
</comment>
<name>A0A552UUW1_9FLAO</name>
<dbReference type="InterPro" id="IPR012910">
    <property type="entry name" value="Plug_dom"/>
</dbReference>
<evidence type="ECO:0000256" key="5">
    <source>
        <dbReference type="ARBA" id="ARBA00023136"/>
    </source>
</evidence>
<keyword evidence="2 7" id="KW-0813">Transport</keyword>
<evidence type="ECO:0000256" key="4">
    <source>
        <dbReference type="ARBA" id="ARBA00022692"/>
    </source>
</evidence>
<dbReference type="InterPro" id="IPR023997">
    <property type="entry name" value="TonB-dep_OMP_SusC/RagA_CS"/>
</dbReference>
<dbReference type="Pfam" id="PF07715">
    <property type="entry name" value="Plug"/>
    <property type="match status" value="1"/>
</dbReference>
<dbReference type="InterPro" id="IPR008969">
    <property type="entry name" value="CarboxyPept-like_regulatory"/>
</dbReference>
<dbReference type="SMART" id="SM00965">
    <property type="entry name" value="STN"/>
    <property type="match status" value="1"/>
</dbReference>
<dbReference type="GO" id="GO:0009279">
    <property type="term" value="C:cell outer membrane"/>
    <property type="evidence" value="ECO:0007669"/>
    <property type="project" value="UniProtKB-SubCell"/>
</dbReference>
<keyword evidence="4 7" id="KW-0812">Transmembrane</keyword>
<comment type="similarity">
    <text evidence="7">Belongs to the TonB-dependent receptor family.</text>
</comment>
<comment type="caution">
    <text evidence="9">The sequence shown here is derived from an EMBL/GenBank/DDBJ whole genome shotgun (WGS) entry which is preliminary data.</text>
</comment>
<keyword evidence="6 7" id="KW-0998">Cell outer membrane</keyword>
<dbReference type="InterPro" id="IPR036942">
    <property type="entry name" value="Beta-barrel_TonB_sf"/>
</dbReference>
<dbReference type="Pfam" id="PF07660">
    <property type="entry name" value="STN"/>
    <property type="match status" value="1"/>
</dbReference>
<protein>
    <submittedName>
        <fullName evidence="9">SusC/RagA family TonB-linked outer membrane protein</fullName>
    </submittedName>
</protein>
<dbReference type="InterPro" id="IPR039426">
    <property type="entry name" value="TonB-dep_rcpt-like"/>
</dbReference>
<evidence type="ECO:0000313" key="10">
    <source>
        <dbReference type="Proteomes" id="UP000320643"/>
    </source>
</evidence>
<sequence length="1181" mass="131437">MQIFTHSYRGRLIKTLLIMKIILLLIFLACFKVSASVYAQTITLNERNASLGKIFRQIEKQSGYSFFYKDELLKHTNPVSINIQDGELTDVLDRCFSNQPLTYEVVDNTIIVKPRETTVKQKIKSFLNIPLNIKGRVTDTAGRALPGAVIKIKGTNVAVTANDDGEFEMKGVSEDAVLVVTYIGYVTTEVPVSDISESQLRIVLRSNIAELESVNVVSTGYQTIPKERTTGSFAQPNKRMYESRVATDVLSKLDGITNGLLFNSNTNNTQSGRLDINIRGRSTIFANDQPLIVVDNFPYSGDINNINPNDIESVTILKDAAAASIWGVRAGNGVVVLTTKKGRLNQPLKVTLNSNVTVAEKPDLLYNPSQMTPSDFVDMEQFLFSNGKYNADLRNTSTYRPVTPVVEILALQRAGTLSVIEATRQIDVLRKNDIRNDMSKYLYRNAIKQQYAVNLSGGSQQTNYYLSAGYDKNLQNLKYNNYNRTTVNSILVFRPIKNLEVTTGINYIKSKTQTDNTASSLNTGGLYSSVYPYAQLADVNGTPLNIVKSYRTSYIQSAPEKGFLDWTYAPLNDLGLSDKTTKNEDIRLSPAIKYTLLKGLSVEGKLQYENYTSNYRDFESQQTFFTRNLINRYSILNAGKVVGYNIPLGGILGQSLTTVSAYNLRGQVNYAHSWQKHSLSAIGGLEQNETKTDGNTSARLYGYNDNTAVFTNVNFATPYTINPGSSTALIPSLAGVTGVLDRVRSYFGNAVYTYSDKYTISLSGRVDGSNYFGVNTNQKSVPLWSAGGKWAIDHEKFYHLTWLPTLQLRASYGYNGNLNRNVTGVTTSRYLVNSDYTNLIQADISNIGNPNLKWEKAGIANFGIDFALKNDVLTGSIEYFFKNGTDLIGDASVAPSTGQTVFRGNYADMKGHGIDIQLNSRIVNSMFSWNSSLIFSHATDRVTKYTAPIIVSQLTSADGSNPTIYPIVGKPVYGLWSYKWAGLDPATGNPQGYLNGGISTDYFSLNNPLSANELVYNGSARPQFFGGFNNRFSYKNLSLSVNITYRFSYYFRRSSLSYYGLFSNWIGGNREFASRWQKTGDESLSNVPSMIYPADPDRDTFYNLSEATVEKGDNIRLQDVSLSYDLSQKRLKWLPVQNLQLYAYANNLGIIWRANKLNLDPDYPTGTPAQKTFSLGLKADF</sequence>
<dbReference type="Pfam" id="PF13715">
    <property type="entry name" value="CarbopepD_reg_2"/>
    <property type="match status" value="1"/>
</dbReference>
<dbReference type="InterPro" id="IPR037066">
    <property type="entry name" value="Plug_dom_sf"/>
</dbReference>
<evidence type="ECO:0000259" key="8">
    <source>
        <dbReference type="SMART" id="SM00965"/>
    </source>
</evidence>
<dbReference type="InterPro" id="IPR011662">
    <property type="entry name" value="Secretin/TonB_short_N"/>
</dbReference>
<dbReference type="EMBL" id="VJVZ01000016">
    <property type="protein sequence ID" value="TRW21940.1"/>
    <property type="molecule type" value="Genomic_DNA"/>
</dbReference>
<evidence type="ECO:0000256" key="3">
    <source>
        <dbReference type="ARBA" id="ARBA00022452"/>
    </source>
</evidence>
<gene>
    <name evidence="9" type="ORF">FMM05_19315</name>
</gene>
<accession>A0A552UUW1</accession>
<organism evidence="9 10">
    <name type="scientific">Flavobacterium zepuense</name>
    <dbReference type="NCBI Taxonomy" id="2593302"/>
    <lineage>
        <taxon>Bacteria</taxon>
        <taxon>Pseudomonadati</taxon>
        <taxon>Bacteroidota</taxon>
        <taxon>Flavobacteriia</taxon>
        <taxon>Flavobacteriales</taxon>
        <taxon>Flavobacteriaceae</taxon>
        <taxon>Flavobacterium</taxon>
    </lineage>
</organism>
<dbReference type="OrthoDB" id="9768177at2"/>
<evidence type="ECO:0000256" key="2">
    <source>
        <dbReference type="ARBA" id="ARBA00022448"/>
    </source>
</evidence>
<dbReference type="NCBIfam" id="TIGR04056">
    <property type="entry name" value="OMP_RagA_SusC"/>
    <property type="match status" value="1"/>
</dbReference>
<dbReference type="SUPFAM" id="SSF49464">
    <property type="entry name" value="Carboxypeptidase regulatory domain-like"/>
    <property type="match status" value="1"/>
</dbReference>
<dbReference type="InterPro" id="IPR023996">
    <property type="entry name" value="TonB-dep_OMP_SusC/RagA"/>
</dbReference>
<evidence type="ECO:0000313" key="9">
    <source>
        <dbReference type="EMBL" id="TRW21940.1"/>
    </source>
</evidence>
<evidence type="ECO:0000256" key="6">
    <source>
        <dbReference type="ARBA" id="ARBA00023237"/>
    </source>
</evidence>
<feature type="domain" description="Secretin/TonB short N-terminal" evidence="8">
    <location>
        <begin position="64"/>
        <end position="115"/>
    </location>
</feature>
<evidence type="ECO:0000256" key="1">
    <source>
        <dbReference type="ARBA" id="ARBA00004571"/>
    </source>
</evidence>
<dbReference type="Proteomes" id="UP000320643">
    <property type="component" value="Unassembled WGS sequence"/>
</dbReference>
<dbReference type="Gene3D" id="2.40.170.20">
    <property type="entry name" value="TonB-dependent receptor, beta-barrel domain"/>
    <property type="match status" value="1"/>
</dbReference>